<dbReference type="Proteomes" id="UP000192872">
    <property type="component" value="Unassembled WGS sequence"/>
</dbReference>
<organism evidence="1 2">
    <name type="scientific">Candidatus Raskinella chloraquaticus</name>
    <dbReference type="NCBI Taxonomy" id="1951219"/>
    <lineage>
        <taxon>Bacteria</taxon>
        <taxon>Pseudomonadati</taxon>
        <taxon>Pseudomonadota</taxon>
        <taxon>Alphaproteobacteria</taxon>
        <taxon>Hyphomicrobiales</taxon>
        <taxon>Phreatobacteraceae</taxon>
        <taxon>Candidatus Raskinella</taxon>
    </lineage>
</organism>
<sequence length="224" mass="23888">MLAGRSFLVVAEGGLFDVAEASLIVADLHLEKGSSLARHGRLVPPYDSGATLAVLARMITRLMPRRVVCLGDSFHDGEGASRLGDEERRQLAHLQSGRDWLWVSGNHDPQPPAGVGGDFVTQSALGPITLRHEPMAGRAVFEIAGHLHPAARLRTRAGTLKRRCVASDGRRAVLPALGAYAGGLDLGHKAFSGLFDEKKLIAYMLDGGSIYPVALGRTRRAVAS</sequence>
<evidence type="ECO:0000313" key="1">
    <source>
        <dbReference type="EMBL" id="OQW53974.1"/>
    </source>
</evidence>
<dbReference type="EMBL" id="LWDL01000005">
    <property type="protein sequence ID" value="OQW53974.1"/>
    <property type="molecule type" value="Genomic_DNA"/>
</dbReference>
<dbReference type="PIRSF" id="PIRSF000887">
    <property type="entry name" value="Pesterase_MJ0037"/>
    <property type="match status" value="1"/>
</dbReference>
<evidence type="ECO:0008006" key="3">
    <source>
        <dbReference type="Google" id="ProtNLM"/>
    </source>
</evidence>
<dbReference type="PANTHER" id="PTHR39323:SF1">
    <property type="entry name" value="BLR1149 PROTEIN"/>
    <property type="match status" value="1"/>
</dbReference>
<proteinExistence type="predicted"/>
<comment type="caution">
    <text evidence="1">The sequence shown here is derived from an EMBL/GenBank/DDBJ whole genome shotgun (WGS) entry which is preliminary data.</text>
</comment>
<evidence type="ECO:0000313" key="2">
    <source>
        <dbReference type="Proteomes" id="UP000192872"/>
    </source>
</evidence>
<dbReference type="AlphaFoldDB" id="A0A1W9I3G2"/>
<name>A0A1W9I3G2_9HYPH</name>
<dbReference type="STRING" id="1827387.A4S15_00385"/>
<accession>A0A1W9I3G2</accession>
<dbReference type="NCBIfam" id="TIGR04123">
    <property type="entry name" value="P_estr_lig_assc"/>
    <property type="match status" value="1"/>
</dbReference>
<reference evidence="1 2" key="1">
    <citation type="journal article" date="2017" name="Water Res.">
        <title>Comammox in drinking water systems.</title>
        <authorList>
            <person name="Wang Y."/>
            <person name="Ma L."/>
            <person name="Mao Y."/>
            <person name="Jiang X."/>
            <person name="Xia Y."/>
            <person name="Yu K."/>
            <person name="Li B."/>
            <person name="Zhang T."/>
        </authorList>
    </citation>
    <scope>NUCLEOTIDE SEQUENCE [LARGE SCALE GENOMIC DNA]</scope>
    <source>
        <strain evidence="1">SG_bin8</strain>
    </source>
</reference>
<dbReference type="Gene3D" id="3.60.21.10">
    <property type="match status" value="1"/>
</dbReference>
<gene>
    <name evidence="1" type="ORF">A4S15_00385</name>
</gene>
<dbReference type="SUPFAM" id="SSF56300">
    <property type="entry name" value="Metallo-dependent phosphatases"/>
    <property type="match status" value="1"/>
</dbReference>
<dbReference type="InterPro" id="IPR024173">
    <property type="entry name" value="Pesterase_MJ0037-like"/>
</dbReference>
<dbReference type="PANTHER" id="PTHR39323">
    <property type="entry name" value="BLR1149 PROTEIN"/>
    <property type="match status" value="1"/>
</dbReference>
<dbReference type="InterPro" id="IPR029052">
    <property type="entry name" value="Metallo-depent_PP-like"/>
</dbReference>
<dbReference type="InterPro" id="IPR026336">
    <property type="entry name" value="PdeM-like"/>
</dbReference>
<protein>
    <recommendedName>
        <fullName evidence="3">Calcineurin-like phosphoesterase domain-containing protein</fullName>
    </recommendedName>
</protein>